<feature type="transmembrane region" description="Helical" evidence="5">
    <location>
        <begin position="70"/>
        <end position="91"/>
    </location>
</feature>
<dbReference type="EMBL" id="JAPMXC010000001">
    <property type="protein sequence ID" value="MCY0387020.1"/>
    <property type="molecule type" value="Genomic_DNA"/>
</dbReference>
<feature type="transmembrane region" description="Helical" evidence="5">
    <location>
        <begin position="349"/>
        <end position="372"/>
    </location>
</feature>
<comment type="caution">
    <text evidence="7">The sequence shown here is derived from an EMBL/GenBank/DDBJ whole genome shotgun (WGS) entry which is preliminary data.</text>
</comment>
<name>A0ABT3ZM46_9BURK</name>
<dbReference type="RefSeq" id="WP_267846713.1">
    <property type="nucleotide sequence ID" value="NZ_JAPMXC010000001.1"/>
</dbReference>
<feature type="domain" description="Major facilitator superfamily (MFS) profile" evidence="6">
    <location>
        <begin position="28"/>
        <end position="438"/>
    </location>
</feature>
<dbReference type="InterPro" id="IPR036259">
    <property type="entry name" value="MFS_trans_sf"/>
</dbReference>
<reference evidence="7" key="1">
    <citation type="submission" date="2022-11" db="EMBL/GenBank/DDBJ databases">
        <title>Robbsia betulipollinis sp. nov., isolated from pollen of birch (Betula pendula).</title>
        <authorList>
            <person name="Shi H."/>
            <person name="Ambika Manirajan B."/>
            <person name="Ratering S."/>
            <person name="Geissler-Plaum R."/>
            <person name="Schnell S."/>
        </authorList>
    </citation>
    <scope>NUCLEOTIDE SEQUENCE</scope>
    <source>
        <strain evidence="7">Bb-Pol-6</strain>
    </source>
</reference>
<protein>
    <submittedName>
        <fullName evidence="7">MFS transporter</fullName>
    </submittedName>
</protein>
<dbReference type="PROSITE" id="PS50850">
    <property type="entry name" value="MFS"/>
    <property type="match status" value="1"/>
</dbReference>
<dbReference type="InterPro" id="IPR005829">
    <property type="entry name" value="Sugar_transporter_CS"/>
</dbReference>
<feature type="transmembrane region" description="Helical" evidence="5">
    <location>
        <begin position="323"/>
        <end position="343"/>
    </location>
</feature>
<keyword evidence="2 5" id="KW-0812">Transmembrane</keyword>
<dbReference type="InterPro" id="IPR020846">
    <property type="entry name" value="MFS_dom"/>
</dbReference>
<evidence type="ECO:0000313" key="8">
    <source>
        <dbReference type="Proteomes" id="UP001082899"/>
    </source>
</evidence>
<dbReference type="Proteomes" id="UP001082899">
    <property type="component" value="Unassembled WGS sequence"/>
</dbReference>
<comment type="subcellular location">
    <subcellularLocation>
        <location evidence="1">Membrane</location>
        <topology evidence="1">Multi-pass membrane protein</topology>
    </subcellularLocation>
</comment>
<evidence type="ECO:0000256" key="5">
    <source>
        <dbReference type="SAM" id="Phobius"/>
    </source>
</evidence>
<feature type="transmembrane region" description="Helical" evidence="5">
    <location>
        <begin position="130"/>
        <end position="150"/>
    </location>
</feature>
<feature type="transmembrane region" description="Helical" evidence="5">
    <location>
        <begin position="250"/>
        <end position="269"/>
    </location>
</feature>
<dbReference type="SUPFAM" id="SSF103473">
    <property type="entry name" value="MFS general substrate transporter"/>
    <property type="match status" value="1"/>
</dbReference>
<evidence type="ECO:0000256" key="3">
    <source>
        <dbReference type="ARBA" id="ARBA00022989"/>
    </source>
</evidence>
<evidence type="ECO:0000259" key="6">
    <source>
        <dbReference type="PROSITE" id="PS50850"/>
    </source>
</evidence>
<evidence type="ECO:0000256" key="4">
    <source>
        <dbReference type="ARBA" id="ARBA00023136"/>
    </source>
</evidence>
<dbReference type="PANTHER" id="PTHR23508:SF10">
    <property type="entry name" value="CARBOXYLIC ACID TRANSPORTER PROTEIN HOMOLOG"/>
    <property type="match status" value="1"/>
</dbReference>
<dbReference type="Gene3D" id="1.20.1250.20">
    <property type="entry name" value="MFS general substrate transporter like domains"/>
    <property type="match status" value="2"/>
</dbReference>
<keyword evidence="8" id="KW-1185">Reference proteome</keyword>
<keyword evidence="3 5" id="KW-1133">Transmembrane helix</keyword>
<organism evidence="7 8">
    <name type="scientific">Robbsia betulipollinis</name>
    <dbReference type="NCBI Taxonomy" id="2981849"/>
    <lineage>
        <taxon>Bacteria</taxon>
        <taxon>Pseudomonadati</taxon>
        <taxon>Pseudomonadota</taxon>
        <taxon>Betaproteobacteria</taxon>
        <taxon>Burkholderiales</taxon>
        <taxon>Burkholderiaceae</taxon>
        <taxon>Robbsia</taxon>
    </lineage>
</organism>
<evidence type="ECO:0000256" key="1">
    <source>
        <dbReference type="ARBA" id="ARBA00004141"/>
    </source>
</evidence>
<accession>A0ABT3ZM46</accession>
<feature type="transmembrane region" description="Helical" evidence="5">
    <location>
        <begin position="162"/>
        <end position="183"/>
    </location>
</feature>
<feature type="transmembrane region" description="Helical" evidence="5">
    <location>
        <begin position="413"/>
        <end position="434"/>
    </location>
</feature>
<feature type="transmembrane region" description="Helical" evidence="5">
    <location>
        <begin position="289"/>
        <end position="311"/>
    </location>
</feature>
<evidence type="ECO:0000313" key="7">
    <source>
        <dbReference type="EMBL" id="MCY0387020.1"/>
    </source>
</evidence>
<feature type="transmembrane region" description="Helical" evidence="5">
    <location>
        <begin position="384"/>
        <end position="407"/>
    </location>
</feature>
<feature type="transmembrane region" description="Helical" evidence="5">
    <location>
        <begin position="189"/>
        <end position="208"/>
    </location>
</feature>
<dbReference type="PROSITE" id="PS00217">
    <property type="entry name" value="SUGAR_TRANSPORT_2"/>
    <property type="match status" value="1"/>
</dbReference>
<keyword evidence="4 5" id="KW-0472">Membrane</keyword>
<dbReference type="Pfam" id="PF07690">
    <property type="entry name" value="MFS_1"/>
    <property type="match status" value="1"/>
</dbReference>
<sequence>MRPTHSPSASPAIARPRKTPLNRAQIIGFWGAWAGWTLDGMDSFIYALVLAPALTELLPRSGYAATPGNIGLAGSILFATFLVGWGCSFIWGPIADRYGRTRVLAATIFMFAIFTGLAATAHSVWSLGVYRFLAGVGIGGEWALAGTYVAESWPEDRRKMGAGYLQTGYYAGFFLAGVLNYTIGAAFGWRMMFLCGAVPVVCSIMVLLRVKETAKWQSSVHRTDAGAVAAPPVVPPLRAILSGAYRRRTVVAAVLLTVAVVGLWAGAVYEPSAVIQLALKAGYTKVGASRAASLATGVLSIGTILGCLALPPMAEALGRRKTLAVYFIGMAATIWVTFGWVFYAPNALVPFVACLFVLGFFGGNFALFSLWLPEQYETRVRATAFAFCTSIGRFIGAGINFLIGGLVLHFGTLGLPVALTSIVFLVGLAVIPLAPETKGMPLPD</sequence>
<dbReference type="InterPro" id="IPR011701">
    <property type="entry name" value="MFS"/>
</dbReference>
<evidence type="ECO:0000256" key="2">
    <source>
        <dbReference type="ARBA" id="ARBA00022692"/>
    </source>
</evidence>
<dbReference type="PANTHER" id="PTHR23508">
    <property type="entry name" value="CARBOXYLIC ACID TRANSPORTER PROTEIN HOMOLOG"/>
    <property type="match status" value="1"/>
</dbReference>
<feature type="transmembrane region" description="Helical" evidence="5">
    <location>
        <begin position="27"/>
        <end position="50"/>
    </location>
</feature>
<proteinExistence type="predicted"/>
<feature type="transmembrane region" description="Helical" evidence="5">
    <location>
        <begin position="103"/>
        <end position="124"/>
    </location>
</feature>
<gene>
    <name evidence="7" type="ORF">OVY01_07180</name>
</gene>